<protein>
    <recommendedName>
        <fullName evidence="3">Antitoxin RnlB</fullName>
    </recommendedName>
</protein>
<evidence type="ECO:0000313" key="2">
    <source>
        <dbReference type="Proteomes" id="UP000005056"/>
    </source>
</evidence>
<reference evidence="1 2" key="1">
    <citation type="submission" date="2010-09" db="EMBL/GenBank/DDBJ databases">
        <authorList>
            <person name="Weinstock G."/>
            <person name="Sodergren E."/>
            <person name="Clifton S."/>
            <person name="Fulton L."/>
            <person name="Fulton B."/>
            <person name="Courtney L."/>
            <person name="Fronick C."/>
            <person name="Harrison M."/>
            <person name="Strong C."/>
            <person name="Farmer C."/>
            <person name="Delahaunty K."/>
            <person name="Markovic C."/>
            <person name="Hall O."/>
            <person name="Minx P."/>
            <person name="Tomlinson C."/>
            <person name="Mitreva M."/>
            <person name="Hou S."/>
            <person name="Chen J."/>
            <person name="Wollam A."/>
            <person name="Pepin K.H."/>
            <person name="Johnson M."/>
            <person name="Bhonagiri V."/>
            <person name="Zhang X."/>
            <person name="Suruliraj S."/>
            <person name="Warren W."/>
            <person name="Chinwalla A."/>
            <person name="Mardis E.R."/>
            <person name="Wilson R.K."/>
        </authorList>
    </citation>
    <scope>NUCLEOTIDE SEQUENCE [LARGE SCALE GENOMIC DNA]</scope>
    <source>
        <strain evidence="1 2">MS 85-1</strain>
    </source>
</reference>
<evidence type="ECO:0000313" key="1">
    <source>
        <dbReference type="EMBL" id="EFU32806.1"/>
    </source>
</evidence>
<sequence>MFEITGVNVSGALIAVVMATGYENPLTSVHEIEKRLSVILGNSQATGEVLFDLLCSNGPEWNRFVSLEIRCGSILLDTAKIVDEQEIPAQILRHQRDVLRNHPEYVEDSVLTPDDVLCIL</sequence>
<proteinExistence type="predicted"/>
<organism evidence="1 2">
    <name type="scientific">Escherichia coli MS 85-1</name>
    <dbReference type="NCBI Taxonomy" id="679202"/>
    <lineage>
        <taxon>Bacteria</taxon>
        <taxon>Pseudomonadati</taxon>
        <taxon>Pseudomonadota</taxon>
        <taxon>Gammaproteobacteria</taxon>
        <taxon>Enterobacterales</taxon>
        <taxon>Enterobacteriaceae</taxon>
        <taxon>Escherichia</taxon>
    </lineage>
</organism>
<dbReference type="EMBL" id="ADWQ01000055">
    <property type="protein sequence ID" value="EFU32806.1"/>
    <property type="molecule type" value="Genomic_DNA"/>
</dbReference>
<dbReference type="AlphaFoldDB" id="A0AAN3M5N4"/>
<dbReference type="InterPro" id="IPR031834">
    <property type="entry name" value="RnlB/LsoB_antitoxin"/>
</dbReference>
<dbReference type="RefSeq" id="WP_000461705.1">
    <property type="nucleotide sequence ID" value="NZ_ADWQ01000055.1"/>
</dbReference>
<evidence type="ECO:0008006" key="3">
    <source>
        <dbReference type="Google" id="ProtNLM"/>
    </source>
</evidence>
<dbReference type="Proteomes" id="UP000005056">
    <property type="component" value="Unassembled WGS sequence"/>
</dbReference>
<comment type="caution">
    <text evidence="1">The sequence shown here is derived from an EMBL/GenBank/DDBJ whole genome shotgun (WGS) entry which is preliminary data.</text>
</comment>
<gene>
    <name evidence="1" type="ORF">HMPREF9350_05357</name>
</gene>
<accession>A0AAN3M5N4</accession>
<dbReference type="Pfam" id="PF15933">
    <property type="entry name" value="RnlB_antitoxin"/>
    <property type="match status" value="1"/>
</dbReference>
<name>A0AAN3M5N4_ECOLX</name>